<feature type="domain" description="Gp5/Type VI secretion system Vgr protein OB-fold" evidence="1">
    <location>
        <begin position="374"/>
        <end position="448"/>
    </location>
</feature>
<reference evidence="2 3" key="1">
    <citation type="journal article" date="2017" name="Nat. Microbiol.">
        <title>Natural product diversity associated with the nematode symbionts Photorhabdus and Xenorhabdus.</title>
        <authorList>
            <person name="Tobias N.J."/>
            <person name="Wolff H."/>
            <person name="Djahanschiri B."/>
            <person name="Grundmann F."/>
            <person name="Kronenwerth M."/>
            <person name="Shi Y.M."/>
            <person name="Simonyi S."/>
            <person name="Grun P."/>
            <person name="Shapiro-Ilan D."/>
            <person name="Pidot S.J."/>
            <person name="Stinear T.P."/>
            <person name="Ebersberger I."/>
            <person name="Bode H.B."/>
        </authorList>
    </citation>
    <scope>NUCLEOTIDE SEQUENCE [LARGE SCALE GENOMIC DNA]</scope>
    <source>
        <strain evidence="2 3">DSM 22670</strain>
    </source>
</reference>
<dbReference type="OrthoDB" id="9762420at2"/>
<dbReference type="AlphaFoldDB" id="A0A2D0KAJ4"/>
<comment type="caution">
    <text evidence="2">The sequence shown here is derived from an EMBL/GenBank/DDBJ whole genome shotgun (WGS) entry which is preliminary data.</text>
</comment>
<dbReference type="RefSeq" id="WP_099119062.1">
    <property type="nucleotide sequence ID" value="NZ_NJAK01000002.1"/>
</dbReference>
<dbReference type="Proteomes" id="UP000222168">
    <property type="component" value="Unassembled WGS sequence"/>
</dbReference>
<accession>A0A2D0KAJ4</accession>
<proteinExistence type="predicted"/>
<dbReference type="SUPFAM" id="SSF69279">
    <property type="entry name" value="Phage tail proteins"/>
    <property type="match status" value="1"/>
</dbReference>
<dbReference type="InterPro" id="IPR006531">
    <property type="entry name" value="Gp5/Vgr_OB"/>
</dbReference>
<evidence type="ECO:0000313" key="3">
    <source>
        <dbReference type="Proteomes" id="UP000222168"/>
    </source>
</evidence>
<sequence>MKLSSLPAIEIMVDGAPLSQFSVISITINQHINDIPSANIILGLTGDIIHIFDHKTQEELTNCRPNSEFVAQIEKEIVFKGIIVRQQLELKGQDSLVILTAKHPLQKLTHGLNSQLFSQQSDEEIIRKLFNQAGIPVTIKQNAQLRTVHEQMAQFRCNNWVFLRKRLNATNTWMLPGTETVTLVTPESLNQSTVHTLSQQSSSQDINIQEDNHQEIVLFEASLQWDNQYNPETVNITSWDIVEQELSQAIQVSKSELGSGQLASDNVSSLTNQGSQWIFSYSLDNEQTLNLAQGILNNQRIHNVSGRFYVAGDNRYQAGDILELTGFGQAMDGRTIITGVNQSINQQQGWRTQLTLGMQPEARQPASQVKELHIGIVEKFQEDSQSLDRIPIKIPAFGSGSDTLFARLSKPYASNESGFCFYPEPGDEVIIGFFECNPDFPVILGSMHNPKNKTPLAPSEENSMKTLVIRQAENQQSLIFNNKEKIISINSGEHKLSLQQDKDITFDSVKNLIMTATEEIKLQAEESLSASGQSGVDIKGANINLTQ</sequence>
<keyword evidence="3" id="KW-1185">Reference proteome</keyword>
<gene>
    <name evidence="2" type="ORF">Xish_03512</name>
</gene>
<dbReference type="InterPro" id="IPR037026">
    <property type="entry name" value="Vgr_OB-fold_dom_sf"/>
</dbReference>
<evidence type="ECO:0000313" key="2">
    <source>
        <dbReference type="EMBL" id="PHM60365.1"/>
    </source>
</evidence>
<evidence type="ECO:0000259" key="1">
    <source>
        <dbReference type="Pfam" id="PF04717"/>
    </source>
</evidence>
<dbReference type="Gene3D" id="2.40.50.230">
    <property type="entry name" value="Gp5 N-terminal domain"/>
    <property type="match status" value="1"/>
</dbReference>
<dbReference type="EMBL" id="NJAK01000002">
    <property type="protein sequence ID" value="PHM60365.1"/>
    <property type="molecule type" value="Genomic_DNA"/>
</dbReference>
<name>A0A2D0KAJ4_9GAMM</name>
<organism evidence="2 3">
    <name type="scientific">Xenorhabdus ishibashii</name>
    <dbReference type="NCBI Taxonomy" id="1034471"/>
    <lineage>
        <taxon>Bacteria</taxon>
        <taxon>Pseudomonadati</taxon>
        <taxon>Pseudomonadota</taxon>
        <taxon>Gammaproteobacteria</taxon>
        <taxon>Enterobacterales</taxon>
        <taxon>Morganellaceae</taxon>
        <taxon>Xenorhabdus</taxon>
    </lineage>
</organism>
<dbReference type="Pfam" id="PF04717">
    <property type="entry name" value="Phage_base_V"/>
    <property type="match status" value="1"/>
</dbReference>
<dbReference type="SUPFAM" id="SSF69255">
    <property type="entry name" value="gp5 N-terminal domain-like"/>
    <property type="match status" value="1"/>
</dbReference>
<protein>
    <recommendedName>
        <fullName evidence="1">Gp5/Type VI secretion system Vgr protein OB-fold domain-containing protein</fullName>
    </recommendedName>
</protein>